<dbReference type="InterPro" id="IPR033116">
    <property type="entry name" value="TRYPSIN_SER"/>
</dbReference>
<reference evidence="5" key="1">
    <citation type="submission" date="2014-07" db="EMBL/GenBank/DDBJ databases">
        <authorList>
            <person name="Martin A.A"/>
            <person name="De Silva N."/>
        </authorList>
    </citation>
    <scope>NUCLEOTIDE SEQUENCE</scope>
</reference>
<dbReference type="PROSITE" id="PS00134">
    <property type="entry name" value="TRYPSIN_HIS"/>
    <property type="match status" value="1"/>
</dbReference>
<dbReference type="PRINTS" id="PR00722">
    <property type="entry name" value="CHYMOTRYPSIN"/>
</dbReference>
<organism evidence="5 6">
    <name type="scientific">Strongyloides venezuelensis</name>
    <name type="common">Threadworm</name>
    <dbReference type="NCBI Taxonomy" id="75913"/>
    <lineage>
        <taxon>Eukaryota</taxon>
        <taxon>Metazoa</taxon>
        <taxon>Ecdysozoa</taxon>
        <taxon>Nematoda</taxon>
        <taxon>Chromadorea</taxon>
        <taxon>Rhabditida</taxon>
        <taxon>Tylenchina</taxon>
        <taxon>Panagrolaimomorpha</taxon>
        <taxon>Strongyloidoidea</taxon>
        <taxon>Strongyloididae</taxon>
        <taxon>Strongyloides</taxon>
    </lineage>
</organism>
<keyword evidence="1" id="KW-1015">Disulfide bond</keyword>
<reference evidence="6" key="2">
    <citation type="submission" date="2015-08" db="UniProtKB">
        <authorList>
            <consortium name="WormBaseParasite"/>
        </authorList>
    </citation>
    <scope>IDENTIFICATION</scope>
</reference>
<dbReference type="PANTHER" id="PTHR24260">
    <property type="match status" value="1"/>
</dbReference>
<sequence>MIKNNLLFFGIFVIINFSNCGFRGRRLSNRIGYAALIKFPDDEFDNLFCGGTFISPSIVLTAGHCIDEVKIKNTLVYFSHEISTYIPIKKGTNDFNFRDVTYKSNIKKYVKMFEGKFTDPHKPHTNDIGLLILNESVKICGEKKTFMIASLPFDLNTGKEFLTSEEIIMKRKMIVTGNGYNEKGEIDDETKLIVMFNRPELKKNKYFGKNESYLSFTNLIGYPAISKGDSGSSLIMWKNNIPYIVGVSSTGVRKNESEYISNEFVFLLSPNVKKFLINNIKDSDLSVYKKMCYNHFKELSSSQIIT</sequence>
<name>A0A0K0FD45_STRVS</name>
<dbReference type="InterPro" id="IPR018114">
    <property type="entry name" value="TRYPSIN_HIS"/>
</dbReference>
<accession>A0A0K0FD45</accession>
<evidence type="ECO:0000313" key="5">
    <source>
        <dbReference type="Proteomes" id="UP000035680"/>
    </source>
</evidence>
<dbReference type="SUPFAM" id="SSF50494">
    <property type="entry name" value="Trypsin-like serine proteases"/>
    <property type="match status" value="1"/>
</dbReference>
<dbReference type="Gene3D" id="2.40.10.10">
    <property type="entry name" value="Trypsin-like serine proteases"/>
    <property type="match status" value="1"/>
</dbReference>
<evidence type="ECO:0000313" key="6">
    <source>
        <dbReference type="WBParaSite" id="SVE_0676300.1"/>
    </source>
</evidence>
<dbReference type="Pfam" id="PF00089">
    <property type="entry name" value="Trypsin"/>
    <property type="match status" value="1"/>
</dbReference>
<evidence type="ECO:0000259" key="4">
    <source>
        <dbReference type="PROSITE" id="PS50240"/>
    </source>
</evidence>
<dbReference type="PANTHER" id="PTHR24260:SF147">
    <property type="entry name" value="EG:BACR7A4.3 PROTEIN-RELATED"/>
    <property type="match status" value="1"/>
</dbReference>
<dbReference type="PROSITE" id="PS00135">
    <property type="entry name" value="TRYPSIN_SER"/>
    <property type="match status" value="1"/>
</dbReference>
<keyword evidence="5" id="KW-1185">Reference proteome</keyword>
<dbReference type="GO" id="GO:0006508">
    <property type="term" value="P:proteolysis"/>
    <property type="evidence" value="ECO:0007669"/>
    <property type="project" value="UniProtKB-KW"/>
</dbReference>
<feature type="chain" id="PRO_5005329705" evidence="3">
    <location>
        <begin position="21"/>
        <end position="306"/>
    </location>
</feature>
<dbReference type="InterPro" id="IPR043504">
    <property type="entry name" value="Peptidase_S1_PA_chymotrypsin"/>
</dbReference>
<dbReference type="STRING" id="75913.A0A0K0FD45"/>
<dbReference type="InterPro" id="IPR001254">
    <property type="entry name" value="Trypsin_dom"/>
</dbReference>
<feature type="domain" description="Peptidase S1" evidence="4">
    <location>
        <begin position="14"/>
        <end position="273"/>
    </location>
</feature>
<dbReference type="InterPro" id="IPR001314">
    <property type="entry name" value="Peptidase_S1A"/>
</dbReference>
<evidence type="ECO:0000256" key="1">
    <source>
        <dbReference type="ARBA" id="ARBA00023157"/>
    </source>
</evidence>
<evidence type="ECO:0000256" key="3">
    <source>
        <dbReference type="SAM" id="SignalP"/>
    </source>
</evidence>
<proteinExistence type="predicted"/>
<dbReference type="InterPro" id="IPR009003">
    <property type="entry name" value="Peptidase_S1_PA"/>
</dbReference>
<keyword evidence="2" id="KW-0378">Hydrolase</keyword>
<dbReference type="WBParaSite" id="SVE_0676300.1">
    <property type="protein sequence ID" value="SVE_0676300.1"/>
    <property type="gene ID" value="SVE_0676300"/>
</dbReference>
<evidence type="ECO:0000256" key="2">
    <source>
        <dbReference type="RuleBase" id="RU363034"/>
    </source>
</evidence>
<dbReference type="PROSITE" id="PS50240">
    <property type="entry name" value="TRYPSIN_DOM"/>
    <property type="match status" value="1"/>
</dbReference>
<dbReference type="Proteomes" id="UP000035680">
    <property type="component" value="Unassembled WGS sequence"/>
</dbReference>
<dbReference type="GO" id="GO:0004252">
    <property type="term" value="F:serine-type endopeptidase activity"/>
    <property type="evidence" value="ECO:0007669"/>
    <property type="project" value="InterPro"/>
</dbReference>
<protein>
    <submittedName>
        <fullName evidence="6">Peptidase S1 domain-containing protein</fullName>
    </submittedName>
</protein>
<dbReference type="InterPro" id="IPR051333">
    <property type="entry name" value="CLIP_Serine_Protease"/>
</dbReference>
<keyword evidence="3" id="KW-0732">Signal</keyword>
<keyword evidence="2" id="KW-0720">Serine protease</keyword>
<keyword evidence="2" id="KW-0645">Protease</keyword>
<feature type="signal peptide" evidence="3">
    <location>
        <begin position="1"/>
        <end position="20"/>
    </location>
</feature>
<dbReference type="AlphaFoldDB" id="A0A0K0FD45"/>